<reference evidence="1" key="2">
    <citation type="submission" date="2022-08" db="UniProtKB">
        <authorList>
            <consortium name="EnsemblMetazoa"/>
        </authorList>
    </citation>
    <scope>IDENTIFICATION</scope>
    <source>
        <strain evidence="1">STECLA/ALBI9_A</strain>
    </source>
</reference>
<evidence type="ECO:0000313" key="2">
    <source>
        <dbReference type="Proteomes" id="UP000069272"/>
    </source>
</evidence>
<sequence length="40" mass="4179">MTAADGRYALFCWPRTPPDVSLAESLSGVGSRAPASQPKS</sequence>
<dbReference type="VEuPathDB" id="VectorBase:AALB014416"/>
<keyword evidence="2" id="KW-1185">Reference proteome</keyword>
<dbReference type="Proteomes" id="UP000069272">
    <property type="component" value="Chromosome 3L"/>
</dbReference>
<name>A0A182FXP9_ANOAL</name>
<evidence type="ECO:0000313" key="1">
    <source>
        <dbReference type="EnsemblMetazoa" id="AALB014416-PA"/>
    </source>
</evidence>
<proteinExistence type="predicted"/>
<dbReference type="EnsemblMetazoa" id="AALB014416-RA">
    <property type="protein sequence ID" value="AALB014416-PA"/>
    <property type="gene ID" value="AALB014416"/>
</dbReference>
<accession>A0A182FXP9</accession>
<organism evidence="1 2">
    <name type="scientific">Anopheles albimanus</name>
    <name type="common">New world malaria mosquito</name>
    <dbReference type="NCBI Taxonomy" id="7167"/>
    <lineage>
        <taxon>Eukaryota</taxon>
        <taxon>Metazoa</taxon>
        <taxon>Ecdysozoa</taxon>
        <taxon>Arthropoda</taxon>
        <taxon>Hexapoda</taxon>
        <taxon>Insecta</taxon>
        <taxon>Pterygota</taxon>
        <taxon>Neoptera</taxon>
        <taxon>Endopterygota</taxon>
        <taxon>Diptera</taxon>
        <taxon>Nematocera</taxon>
        <taxon>Culicoidea</taxon>
        <taxon>Culicidae</taxon>
        <taxon>Anophelinae</taxon>
        <taxon>Anopheles</taxon>
    </lineage>
</organism>
<reference evidence="1 2" key="1">
    <citation type="journal article" date="2017" name="G3 (Bethesda)">
        <title>The Physical Genome Mapping of Anopheles albimanus Corrected Scaffold Misassemblies and Identified Interarm Rearrangements in Genus Anopheles.</title>
        <authorList>
            <person name="Artemov G.N."/>
            <person name="Peery A.N."/>
            <person name="Jiang X."/>
            <person name="Tu Z."/>
            <person name="Stegniy V.N."/>
            <person name="Sharakhova M.V."/>
            <person name="Sharakhov I.V."/>
        </authorList>
    </citation>
    <scope>NUCLEOTIDE SEQUENCE [LARGE SCALE GENOMIC DNA]</scope>
    <source>
        <strain evidence="1 2">ALBI9_A</strain>
    </source>
</reference>
<dbReference type="AlphaFoldDB" id="A0A182FXP9"/>
<protein>
    <submittedName>
        <fullName evidence="1">Uncharacterized protein</fullName>
    </submittedName>
</protein>